<name>A0A6B9WID4_9CAUD</name>
<organism evidence="1 2">
    <name type="scientific">Escherichia phage mellemsur</name>
    <dbReference type="NCBI Taxonomy" id="2696418"/>
    <lineage>
        <taxon>Viruses</taxon>
        <taxon>Duplodnaviria</taxon>
        <taxon>Heunggongvirae</taxon>
        <taxon>Uroviricota</taxon>
        <taxon>Caudoviricetes</taxon>
        <taxon>Autographivirales</taxon>
        <taxon>Autoscriptoviridae</taxon>
        <taxon>Stentvirinae</taxon>
        <taxon>Bonnellvirus</taxon>
        <taxon>Bonnellvirus mellemsur</taxon>
    </lineage>
</organism>
<evidence type="ECO:0000313" key="1">
    <source>
        <dbReference type="EMBL" id="QHR65403.1"/>
    </source>
</evidence>
<gene>
    <name evidence="1" type="ORF">mellemsur_2</name>
</gene>
<reference evidence="2" key="1">
    <citation type="submission" date="2019-12" db="EMBL/GenBank/DDBJ databases">
        <authorList>
            <person name="Olsen N.S."/>
            <person name="Junco L.M.F."/>
            <person name="Kot W."/>
            <person name="Hansen L.H."/>
        </authorList>
    </citation>
    <scope>NUCLEOTIDE SEQUENCE [LARGE SCALE GENOMIC DNA]</scope>
</reference>
<dbReference type="EMBL" id="MN850570">
    <property type="protein sequence ID" value="QHR65403.1"/>
    <property type="molecule type" value="Genomic_DNA"/>
</dbReference>
<evidence type="ECO:0000313" key="2">
    <source>
        <dbReference type="Proteomes" id="UP000464219"/>
    </source>
</evidence>
<dbReference type="Proteomes" id="UP000464219">
    <property type="component" value="Segment"/>
</dbReference>
<protein>
    <submittedName>
        <fullName evidence="1">Uncharacterized protein</fullName>
    </submittedName>
</protein>
<proteinExistence type="predicted"/>
<keyword evidence="2" id="KW-1185">Reference proteome</keyword>
<accession>A0A6B9WID4</accession>
<sequence length="76" mass="8324">MAKEVTVRYTGVHKSVHSKFCARDCTIGELYAARLPELGEVDPDGLEVCLPNELWVDDDAGDTVVTQLGDGFELVE</sequence>